<evidence type="ECO:0000313" key="4">
    <source>
        <dbReference type="EMBL" id="KAL3781756.1"/>
    </source>
</evidence>
<keyword evidence="5" id="KW-1185">Reference proteome</keyword>
<dbReference type="PANTHER" id="PTHR12205">
    <property type="entry name" value="CENTROMERE/KINETOCHORE PROTEIN ZW10"/>
    <property type="match status" value="1"/>
</dbReference>
<feature type="region of interest" description="Disordered" evidence="1">
    <location>
        <begin position="193"/>
        <end position="215"/>
    </location>
</feature>
<proteinExistence type="predicted"/>
<reference evidence="4 5" key="1">
    <citation type="submission" date="2024-10" db="EMBL/GenBank/DDBJ databases">
        <title>Updated reference genomes for cyclostephanoid diatoms.</title>
        <authorList>
            <person name="Roberts W.R."/>
            <person name="Alverson A.J."/>
        </authorList>
    </citation>
    <scope>NUCLEOTIDE SEQUENCE [LARGE SCALE GENOMIC DNA]</scope>
    <source>
        <strain evidence="4 5">AJA276-08</strain>
    </source>
</reference>
<evidence type="ECO:0000259" key="3">
    <source>
        <dbReference type="Pfam" id="PF22766"/>
    </source>
</evidence>
<feature type="compositionally biased region" description="Low complexity" evidence="1">
    <location>
        <begin position="325"/>
        <end position="334"/>
    </location>
</feature>
<feature type="domain" description="ZW10 C-terminal helical" evidence="3">
    <location>
        <begin position="924"/>
        <end position="1084"/>
    </location>
</feature>
<feature type="region of interest" description="Disordered" evidence="1">
    <location>
        <begin position="33"/>
        <end position="69"/>
    </location>
</feature>
<protein>
    <recommendedName>
        <fullName evidence="6">Exocyst complex component Sec10</fullName>
    </recommendedName>
</protein>
<feature type="region of interest" description="Disordered" evidence="1">
    <location>
        <begin position="322"/>
        <end position="355"/>
    </location>
</feature>
<dbReference type="PANTHER" id="PTHR12205:SF0">
    <property type="entry name" value="CENTROMERE_KINETOCHORE PROTEIN ZW10 HOMOLOG"/>
    <property type="match status" value="1"/>
</dbReference>
<dbReference type="Pfam" id="PF20666">
    <property type="entry name" value="ZW10_C"/>
    <property type="match status" value="1"/>
</dbReference>
<dbReference type="Gene3D" id="1.10.357.150">
    <property type="match status" value="1"/>
</dbReference>
<feature type="region of interest" description="Disordered" evidence="1">
    <location>
        <begin position="111"/>
        <end position="145"/>
    </location>
</feature>
<evidence type="ECO:0000256" key="1">
    <source>
        <dbReference type="SAM" id="MobiDB-lite"/>
    </source>
</evidence>
<feature type="domain" description="Centromere/kinetochore protein zw10 C-terminal" evidence="2">
    <location>
        <begin position="747"/>
        <end position="896"/>
    </location>
</feature>
<dbReference type="InterPro" id="IPR048343">
    <property type="entry name" value="ZW10_C"/>
</dbReference>
<evidence type="ECO:0000259" key="2">
    <source>
        <dbReference type="Pfam" id="PF20666"/>
    </source>
</evidence>
<dbReference type="Pfam" id="PF22766">
    <property type="entry name" value="ZW10_C2"/>
    <property type="match status" value="1"/>
</dbReference>
<gene>
    <name evidence="4" type="ORF">ACHAW5_004107</name>
</gene>
<dbReference type="InterPro" id="IPR055148">
    <property type="entry name" value="ZW10_C_2"/>
</dbReference>
<dbReference type="EMBL" id="JALLAZ020001051">
    <property type="protein sequence ID" value="KAL3781756.1"/>
    <property type="molecule type" value="Genomic_DNA"/>
</dbReference>
<dbReference type="Proteomes" id="UP001530315">
    <property type="component" value="Unassembled WGS sequence"/>
</dbReference>
<feature type="compositionally biased region" description="Acidic residues" evidence="1">
    <location>
        <begin position="55"/>
        <end position="65"/>
    </location>
</feature>
<feature type="region of interest" description="Disordered" evidence="1">
    <location>
        <begin position="646"/>
        <end position="666"/>
    </location>
</feature>
<evidence type="ECO:0008006" key="6">
    <source>
        <dbReference type="Google" id="ProtNLM"/>
    </source>
</evidence>
<organism evidence="4 5">
    <name type="scientific">Stephanodiscus triporus</name>
    <dbReference type="NCBI Taxonomy" id="2934178"/>
    <lineage>
        <taxon>Eukaryota</taxon>
        <taxon>Sar</taxon>
        <taxon>Stramenopiles</taxon>
        <taxon>Ochrophyta</taxon>
        <taxon>Bacillariophyta</taxon>
        <taxon>Coscinodiscophyceae</taxon>
        <taxon>Thalassiosirophycidae</taxon>
        <taxon>Stephanodiscales</taxon>
        <taxon>Stephanodiscaceae</taxon>
        <taxon>Stephanodiscus</taxon>
    </lineage>
</organism>
<dbReference type="AlphaFoldDB" id="A0ABD3P2Q4"/>
<sequence>MERRLHAARREVRRATIRARSSLLSSGGAVLGLLGDDVDDHPAPSPSWPRHPTTPDDDGDSDDDRDFVRPRGGADLGLALFGTSESYARELEEERDRKLRVLEDDLEGLLSGLDDLDRDGGGGDGIGGGRQDDGEDGGGGGGGGDDATIAVDDVVRLRAHVSFLRGCAAATKLLEEVDGLSFETNFAASSGVVDPVDDKGGLSGGGASSSSPRSPFGVVDADDFARFAFGPSSSSKASAESPMIQAARTVSRAEEVLDGAVAEISVGLSGNDDDDDNDDDDMARMQASMLHELRHRARRHRMELRHRASVLADRCVAIEREDSSGSKSGSISVSGIGGGDAAAHVPPSASMQTNDSTIAPPSPLSDAYMVLELFSDSNFPTFGDTLDGAMGRLSRKLLDAVLPCLTELERGINGYDDEEEEGGGAVGYYKFARESSRGVRSSKTDRKHDPVTIKGPAVRLRWTLANTSKDEDGDVDVGTDAALARSGCRIATSDNVDEGALRALAAETSPSIAAFLSILNFVSSSLAFVHRHALLGRPDLAGMLGRHLFGVHPMPNASISSGSAILGVGNLVGAAAIGVENGDEMPLMSELVKCMRRCCIPKARSPEVWQMLQKVEQLLVAEVYAFEKNLVGMGLVKDSSTSDSSVGVVSTRGMPESQSAASSPTGLSVFVNDDNSRETKILSPLSELAISLRQAYVEGQRSQILIRGRSILLDTDYHNTVQVGTFVPEPSDAGTLASLDDDPLKAFAFHRCSISTTAQRIMELCRETLDDATNSDVASDIVDDALPPMLYRASRELLDLFRAIVPTTHAREIGSIPRVAAVLHNDCVYLAHESSLLGAEYKVKFRSLNLDEIDQKSKTKLLGEICSFLDMVPPFRDLATKCMGSMIEKQKGQLYELVSPRLASFQQALASNESVTEWDDADTALRAALFHLRHLSQSWKLVLSRYVYHIAMGNLVDLVLTLFLDPVLKSEAITEAASRFVHSLFFDAVRGAAEMFLVGADSSQMMQTNESSTDVVQQRSFQVTKKYAALFDKSRAVGQFMCMRLDEIQLGLEEGVFRSVTARELSHLIIAAFDDSNKRSALLNDLASR</sequence>
<accession>A0ABD3P2Q4</accession>
<name>A0ABD3P2Q4_9STRA</name>
<evidence type="ECO:0000313" key="5">
    <source>
        <dbReference type="Proteomes" id="UP001530315"/>
    </source>
</evidence>
<feature type="compositionally biased region" description="Polar residues" evidence="1">
    <location>
        <begin position="656"/>
        <end position="666"/>
    </location>
</feature>
<comment type="caution">
    <text evidence="4">The sequence shown here is derived from an EMBL/GenBank/DDBJ whole genome shotgun (WGS) entry which is preliminary data.</text>
</comment>
<dbReference type="InterPro" id="IPR046362">
    <property type="entry name" value="Zw10/DSL1_C_sf"/>
</dbReference>